<gene>
    <name evidence="2" type="ORF">CJN711_LOCUS16484</name>
</gene>
<dbReference type="PANTHER" id="PTHR37984:SF5">
    <property type="entry name" value="PROTEIN NYNRIN-LIKE"/>
    <property type="match status" value="1"/>
</dbReference>
<evidence type="ECO:0000313" key="3">
    <source>
        <dbReference type="Proteomes" id="UP000663855"/>
    </source>
</evidence>
<organism evidence="2 3">
    <name type="scientific">Rotaria magnacalcarata</name>
    <dbReference type="NCBI Taxonomy" id="392030"/>
    <lineage>
        <taxon>Eukaryota</taxon>
        <taxon>Metazoa</taxon>
        <taxon>Spiralia</taxon>
        <taxon>Gnathifera</taxon>
        <taxon>Rotifera</taxon>
        <taxon>Eurotatoria</taxon>
        <taxon>Bdelloidea</taxon>
        <taxon>Philodinida</taxon>
        <taxon>Philodinidae</taxon>
        <taxon>Rotaria</taxon>
    </lineage>
</organism>
<proteinExistence type="predicted"/>
<accession>A0A815D4F4</accession>
<dbReference type="PANTHER" id="PTHR37984">
    <property type="entry name" value="PROTEIN CBG26694"/>
    <property type="match status" value="1"/>
</dbReference>
<evidence type="ECO:0000313" key="2">
    <source>
        <dbReference type="EMBL" id="CAF1292109.1"/>
    </source>
</evidence>
<dbReference type="GO" id="GO:0015074">
    <property type="term" value="P:DNA integration"/>
    <property type="evidence" value="ECO:0007669"/>
    <property type="project" value="InterPro"/>
</dbReference>
<dbReference type="PROSITE" id="PS50994">
    <property type="entry name" value="INTEGRASE"/>
    <property type="match status" value="1"/>
</dbReference>
<dbReference type="GO" id="GO:0003676">
    <property type="term" value="F:nucleic acid binding"/>
    <property type="evidence" value="ECO:0007669"/>
    <property type="project" value="InterPro"/>
</dbReference>
<dbReference type="InterPro" id="IPR001584">
    <property type="entry name" value="Integrase_cat-core"/>
</dbReference>
<dbReference type="Gene3D" id="3.30.420.10">
    <property type="entry name" value="Ribonuclease H-like superfamily/Ribonuclease H"/>
    <property type="match status" value="1"/>
</dbReference>
<dbReference type="EMBL" id="CAJNOV010007628">
    <property type="protein sequence ID" value="CAF1292109.1"/>
    <property type="molecule type" value="Genomic_DNA"/>
</dbReference>
<reference evidence="2" key="1">
    <citation type="submission" date="2021-02" db="EMBL/GenBank/DDBJ databases">
        <authorList>
            <person name="Nowell W R."/>
        </authorList>
    </citation>
    <scope>NUCLEOTIDE SEQUENCE</scope>
</reference>
<comment type="caution">
    <text evidence="2">The sequence shown here is derived from an EMBL/GenBank/DDBJ whole genome shotgun (WGS) entry which is preliminary data.</text>
</comment>
<dbReference type="SUPFAM" id="SSF53098">
    <property type="entry name" value="Ribonuclease H-like"/>
    <property type="match status" value="1"/>
</dbReference>
<evidence type="ECO:0000259" key="1">
    <source>
        <dbReference type="PROSITE" id="PS50994"/>
    </source>
</evidence>
<dbReference type="InterPro" id="IPR036397">
    <property type="entry name" value="RNaseH_sf"/>
</dbReference>
<sequence length="796" mass="91278">METTVPVSYFSTVWSMRSPSIIINYNNTYLAPVTSSNTAVQYIMTEHEDLIIEKSSAIAVLNENGLFWLAKVINVDDENKNIEIQYFDDNTFKIEKASTELVARESILCTFGKIHHSCKQFKLSDVLQAKLVKQVAETRQYLTNCTNNNLVQQADDAQEFERTIAALKFKIEHYKSAYYIMARVADTLLMKLYLNESDDDDHHSSKAISAILSLIKTGVMDDSAVVYLLLSHHHETDKVQQQKCAKILANLCFDRLSALRMVYDQIQEKINEDIKDFIMLFCLEFERRIVSFQGPKDWQFTQLYTKIIMELRKTDSRVKKTFKIIEIKSIELVYDIKKNLPLITFENLYEKIKECHVAVGHSDRDKTWSEVKRRYAGIPQQAIDIYIRMCDAYQTRRSILKPACGKPILSVGFLTRLQVDLIDMHSVEHNGFKFIIHVKNHFTKFSWLFALPSKEANNVATHLRNIFYTFGPPKILQSDNGKECVAKIILELKSTWSNLIIINGRPRHPQSQGLVERANTVVQKMLGPVMLAINNCVSQSTQNAPYEMVFGQSVHTNDEFWLEVHKQYSNSLIINEGELPESICQILSLNHGELTTKDSSNTTDDFPIPLLSSDTCLTNTTDNTTQSSHKRIRDEAEKCYILTAERQYKNYQVSVKKQKKFQINDIVGLKISEVDRTNTSASILPCKIVDVLTKEDSLYLQYKLATLDGIINDWFSSVDIIDLSETLSAELRQLDTKKLSNVTFIQVCQIFSNFKSTDTCKCTGSCDINRCPYTKRSILCCSKCHRGKCSDRKNIN</sequence>
<feature type="domain" description="Integrase catalytic" evidence="1">
    <location>
        <begin position="403"/>
        <end position="526"/>
    </location>
</feature>
<dbReference type="Proteomes" id="UP000663855">
    <property type="component" value="Unassembled WGS sequence"/>
</dbReference>
<name>A0A815D4F4_9BILA</name>
<protein>
    <recommendedName>
        <fullName evidence="1">Integrase catalytic domain-containing protein</fullName>
    </recommendedName>
</protein>
<dbReference type="InterPro" id="IPR012337">
    <property type="entry name" value="RNaseH-like_sf"/>
</dbReference>
<dbReference type="AlphaFoldDB" id="A0A815D4F4"/>
<dbReference type="InterPro" id="IPR050951">
    <property type="entry name" value="Retrovirus_Pol_polyprotein"/>
</dbReference>